<keyword evidence="3" id="KW-1185">Reference proteome</keyword>
<dbReference type="GO" id="GO:0005737">
    <property type="term" value="C:cytoplasm"/>
    <property type="evidence" value="ECO:0007669"/>
    <property type="project" value="TreeGrafter"/>
</dbReference>
<sequence length="328" mass="34698">MRLLVLSGDEVHKHLTARDCRDLMREALLALAGGEVFLPLRTVVRPPGLAGLLALMSTHVDGERPSFGMKSVCVFHGNPERGKDAHQGVVTLFDHETGEPLAIMNAAAITEVRTAAVSALATEALARRDANVLTIFGTGTQAKAHLRALADVRPFTEVRVVSRDPANARAFAETETSGVAVPITAFSDPEEAVAGADVIVTATTSHDPVLFRDWVAPGAHVNAVGSSIPVAAELDPHLIAAASLWCDRKESLVNESGDYLRAVEAGVVTEPDVRGELGEILAGTIAARTSDAEITVFKSLGLAVEDVVAARHLYEVAVRAGLGQWVEF</sequence>
<gene>
    <name evidence="2" type="ORF">O1R50_19710</name>
</gene>
<dbReference type="InterPro" id="IPR036291">
    <property type="entry name" value="NAD(P)-bd_dom_sf"/>
</dbReference>
<name>A0A9X3PFW8_9ACTN</name>
<comment type="caution">
    <text evidence="2">The sequence shown here is derived from an EMBL/GenBank/DDBJ whole genome shotgun (WGS) entry which is preliminary data.</text>
</comment>
<accession>A0A9X3PFW8</accession>
<reference evidence="2" key="1">
    <citation type="submission" date="2022-12" db="EMBL/GenBank/DDBJ databases">
        <title>Gycomyces niveus sp.nov.,a novel actinomycete isolated from soil in Shouguan.</title>
        <authorList>
            <person name="Yang X."/>
        </authorList>
    </citation>
    <scope>NUCLEOTIDE SEQUENCE</scope>
    <source>
        <strain evidence="2">NEAU-A15</strain>
    </source>
</reference>
<dbReference type="PIRSF" id="PIRSF001439">
    <property type="entry name" value="CryM"/>
    <property type="match status" value="1"/>
</dbReference>
<proteinExistence type="inferred from homology"/>
<dbReference type="InterPro" id="IPR003462">
    <property type="entry name" value="ODC_Mu_crystall"/>
</dbReference>
<organism evidence="2 3">
    <name type="scientific">Glycomyces luteolus</name>
    <dbReference type="NCBI Taxonomy" id="2670330"/>
    <lineage>
        <taxon>Bacteria</taxon>
        <taxon>Bacillati</taxon>
        <taxon>Actinomycetota</taxon>
        <taxon>Actinomycetes</taxon>
        <taxon>Glycomycetales</taxon>
        <taxon>Glycomycetaceae</taxon>
        <taxon>Glycomyces</taxon>
    </lineage>
</organism>
<dbReference type="GO" id="GO:0019752">
    <property type="term" value="P:carboxylic acid metabolic process"/>
    <property type="evidence" value="ECO:0007669"/>
    <property type="project" value="UniProtKB-ARBA"/>
</dbReference>
<dbReference type="AlphaFoldDB" id="A0A9X3PFW8"/>
<dbReference type="Gene3D" id="3.40.50.720">
    <property type="entry name" value="NAD(P)-binding Rossmann-like Domain"/>
    <property type="match status" value="1"/>
</dbReference>
<dbReference type="EMBL" id="JAPZVP010000017">
    <property type="protein sequence ID" value="MDA1361864.1"/>
    <property type="molecule type" value="Genomic_DNA"/>
</dbReference>
<dbReference type="Gene3D" id="3.30.1780.10">
    <property type="entry name" value="ornithine cyclodeaminase, domain 1"/>
    <property type="match status" value="1"/>
</dbReference>
<comment type="similarity">
    <text evidence="1">Belongs to the ornithine cyclodeaminase/mu-crystallin family.</text>
</comment>
<dbReference type="GO" id="GO:0016491">
    <property type="term" value="F:oxidoreductase activity"/>
    <property type="evidence" value="ECO:0007669"/>
    <property type="project" value="UniProtKB-ARBA"/>
</dbReference>
<dbReference type="Proteomes" id="UP001146067">
    <property type="component" value="Unassembled WGS sequence"/>
</dbReference>
<evidence type="ECO:0000313" key="3">
    <source>
        <dbReference type="Proteomes" id="UP001146067"/>
    </source>
</evidence>
<dbReference type="InterPro" id="IPR023401">
    <property type="entry name" value="ODC_N"/>
</dbReference>
<evidence type="ECO:0000313" key="2">
    <source>
        <dbReference type="EMBL" id="MDA1361864.1"/>
    </source>
</evidence>
<protein>
    <submittedName>
        <fullName evidence="2">Ornithine cyclodeaminase family protein</fullName>
    </submittedName>
</protein>
<evidence type="ECO:0000256" key="1">
    <source>
        <dbReference type="ARBA" id="ARBA00008903"/>
    </source>
</evidence>
<dbReference type="PANTHER" id="PTHR13812">
    <property type="entry name" value="KETIMINE REDUCTASE MU-CRYSTALLIN"/>
    <property type="match status" value="1"/>
</dbReference>
<dbReference type="Pfam" id="PF02423">
    <property type="entry name" value="OCD_Mu_crystall"/>
    <property type="match status" value="1"/>
</dbReference>
<dbReference type="PANTHER" id="PTHR13812:SF19">
    <property type="entry name" value="KETIMINE REDUCTASE MU-CRYSTALLIN"/>
    <property type="match status" value="1"/>
</dbReference>
<dbReference type="RefSeq" id="WP_270111899.1">
    <property type="nucleotide sequence ID" value="NZ_JAPZVP010000017.1"/>
</dbReference>
<dbReference type="FunFam" id="3.40.50.720:FF:000311">
    <property type="entry name" value="Ornithine cyclodeaminase"/>
    <property type="match status" value="1"/>
</dbReference>
<dbReference type="SUPFAM" id="SSF51735">
    <property type="entry name" value="NAD(P)-binding Rossmann-fold domains"/>
    <property type="match status" value="1"/>
</dbReference>